<gene>
    <name evidence="4" type="ORF">ACFQ03_11755</name>
</gene>
<evidence type="ECO:0000313" key="4">
    <source>
        <dbReference type="EMBL" id="MFD0869828.1"/>
    </source>
</evidence>
<protein>
    <submittedName>
        <fullName evidence="4">Glycoside hydrolase family 73 protein</fullName>
    </submittedName>
</protein>
<organism evidence="4 5">
    <name type="scientific">Paenibacillus residui</name>
    <dbReference type="NCBI Taxonomy" id="629724"/>
    <lineage>
        <taxon>Bacteria</taxon>
        <taxon>Bacillati</taxon>
        <taxon>Bacillota</taxon>
        <taxon>Bacilli</taxon>
        <taxon>Bacillales</taxon>
        <taxon>Paenibacillaceae</taxon>
        <taxon>Paenibacillus</taxon>
    </lineage>
</organism>
<feature type="coiled-coil region" evidence="2">
    <location>
        <begin position="152"/>
        <end position="186"/>
    </location>
</feature>
<dbReference type="PANTHER" id="PTHR33308:SF9">
    <property type="entry name" value="PEPTIDOGLYCAN HYDROLASE FLGJ"/>
    <property type="match status" value="1"/>
</dbReference>
<comment type="caution">
    <text evidence="4">The sequence shown here is derived from an EMBL/GenBank/DDBJ whole genome shotgun (WGS) entry which is preliminary data.</text>
</comment>
<dbReference type="RefSeq" id="WP_144939610.1">
    <property type="nucleotide sequence ID" value="NZ_JBHTIU010000036.1"/>
</dbReference>
<accession>A0ABW3D8N4</accession>
<keyword evidence="2" id="KW-0175">Coiled coil</keyword>
<feature type="domain" description="Mannosyl-glycoprotein endo-beta-N-acetylglucosamidase-like" evidence="3">
    <location>
        <begin position="2"/>
        <end position="152"/>
    </location>
</feature>
<dbReference type="PANTHER" id="PTHR33308">
    <property type="entry name" value="PEPTIDOGLYCAN HYDROLASE FLGJ"/>
    <property type="match status" value="1"/>
</dbReference>
<proteinExistence type="predicted"/>
<dbReference type="Pfam" id="PF01832">
    <property type="entry name" value="Glucosaminidase"/>
    <property type="match status" value="1"/>
</dbReference>
<dbReference type="Gene3D" id="1.10.530.10">
    <property type="match status" value="1"/>
</dbReference>
<evidence type="ECO:0000256" key="2">
    <source>
        <dbReference type="SAM" id="Coils"/>
    </source>
</evidence>
<dbReference type="SMART" id="SM00047">
    <property type="entry name" value="LYZ2"/>
    <property type="match status" value="1"/>
</dbReference>
<evidence type="ECO:0000256" key="1">
    <source>
        <dbReference type="ARBA" id="ARBA00022801"/>
    </source>
</evidence>
<reference evidence="5" key="1">
    <citation type="journal article" date="2019" name="Int. J. Syst. Evol. Microbiol.">
        <title>The Global Catalogue of Microorganisms (GCM) 10K type strain sequencing project: providing services to taxonomists for standard genome sequencing and annotation.</title>
        <authorList>
            <consortium name="The Broad Institute Genomics Platform"/>
            <consortium name="The Broad Institute Genome Sequencing Center for Infectious Disease"/>
            <person name="Wu L."/>
            <person name="Ma J."/>
        </authorList>
    </citation>
    <scope>NUCLEOTIDE SEQUENCE [LARGE SCALE GENOMIC DNA]</scope>
    <source>
        <strain evidence="5">CCUG 57263</strain>
    </source>
</reference>
<keyword evidence="5" id="KW-1185">Reference proteome</keyword>
<dbReference type="InterPro" id="IPR002901">
    <property type="entry name" value="MGlyc_endo_b_GlcNAc-like_dom"/>
</dbReference>
<dbReference type="GO" id="GO:0016787">
    <property type="term" value="F:hydrolase activity"/>
    <property type="evidence" value="ECO:0007669"/>
    <property type="project" value="UniProtKB-KW"/>
</dbReference>
<evidence type="ECO:0000313" key="5">
    <source>
        <dbReference type="Proteomes" id="UP001597120"/>
    </source>
</evidence>
<dbReference type="InterPro" id="IPR051056">
    <property type="entry name" value="Glycosyl_Hydrolase_73"/>
</dbReference>
<dbReference type="Proteomes" id="UP001597120">
    <property type="component" value="Unassembled WGS sequence"/>
</dbReference>
<evidence type="ECO:0000259" key="3">
    <source>
        <dbReference type="SMART" id="SM00047"/>
    </source>
</evidence>
<sequence length="232" mass="26958">MTREQFIKRIAPIAVQLRAEGSPIFPSVRIAQSILETGGTINPWNNLVGYKVGGGAITPYWQGKSVRKLTWEVYDGTRQDRVPADFRAYDSIEDGYRDQDLLFEKDRYRRVREAENPEEQADMLYMSGYATDPNYAVKLKMLMASYGLGRYDEEAVQLRKEWQERLQQLEQRKQALQARLQTLRQALAMTEIPEWAKEAVERAVQSRLIDTPLNGSYDFYRLLTILKRRGVI</sequence>
<keyword evidence="1 4" id="KW-0378">Hydrolase</keyword>
<name>A0ABW3D8N4_9BACL</name>
<dbReference type="EMBL" id="JBHTIU010000036">
    <property type="protein sequence ID" value="MFD0869828.1"/>
    <property type="molecule type" value="Genomic_DNA"/>
</dbReference>